<feature type="compositionally biased region" description="Polar residues" evidence="1">
    <location>
        <begin position="450"/>
        <end position="463"/>
    </location>
</feature>
<feature type="compositionally biased region" description="Basic and acidic residues" evidence="1">
    <location>
        <begin position="286"/>
        <end position="297"/>
    </location>
</feature>
<keyword evidence="3" id="KW-1185">Reference proteome</keyword>
<evidence type="ECO:0000256" key="1">
    <source>
        <dbReference type="SAM" id="MobiDB-lite"/>
    </source>
</evidence>
<gene>
    <name evidence="2" type="ORF">N7515_010214</name>
</gene>
<dbReference type="OrthoDB" id="4488120at2759"/>
<dbReference type="AlphaFoldDB" id="A0A9W9GID4"/>
<feature type="compositionally biased region" description="Low complexity" evidence="1">
    <location>
        <begin position="298"/>
        <end position="311"/>
    </location>
</feature>
<dbReference type="EMBL" id="JAPQKL010000008">
    <property type="protein sequence ID" value="KAJ5120826.1"/>
    <property type="molecule type" value="Genomic_DNA"/>
</dbReference>
<evidence type="ECO:0000313" key="3">
    <source>
        <dbReference type="Proteomes" id="UP001149079"/>
    </source>
</evidence>
<comment type="caution">
    <text evidence="2">The sequence shown here is derived from an EMBL/GenBank/DDBJ whole genome shotgun (WGS) entry which is preliminary data.</text>
</comment>
<reference evidence="2" key="1">
    <citation type="submission" date="2022-11" db="EMBL/GenBank/DDBJ databases">
        <authorList>
            <person name="Petersen C."/>
        </authorList>
    </citation>
    <scope>NUCLEOTIDE SEQUENCE</scope>
    <source>
        <strain evidence="2">IBT 22155</strain>
    </source>
</reference>
<proteinExistence type="predicted"/>
<reference evidence="2" key="2">
    <citation type="journal article" date="2023" name="IMA Fungus">
        <title>Comparative genomic study of the Penicillium genus elucidates a diverse pangenome and 15 lateral gene transfer events.</title>
        <authorList>
            <person name="Petersen C."/>
            <person name="Sorensen T."/>
            <person name="Nielsen M.R."/>
            <person name="Sondergaard T.E."/>
            <person name="Sorensen J.L."/>
            <person name="Fitzpatrick D.A."/>
            <person name="Frisvad J.C."/>
            <person name="Nielsen K.L."/>
        </authorList>
    </citation>
    <scope>NUCLEOTIDE SEQUENCE</scope>
    <source>
        <strain evidence="2">IBT 22155</strain>
    </source>
</reference>
<accession>A0A9W9GID4</accession>
<sequence length="629" mass="69613">MSRRVRCQKPVNEPEALLSLRDCNRRLRTLGRIDSNQSKHVKHAIKILHEVQESTKRNRYKLFLQDLLEINDGAGPALVMLCAIALGQAKIAHMSQTNRSALLARVKGLSGEFGHPILRSLASSEGLYSRNDPRFPQRNLGQLPEIQNNGEREQSQAMASGRHVQFMFSNAPTNRIYVLGTIIQEAIQTSRLWITERRAGDPRTGCVTAMVPRDDNGDISISLWVGKQAGMQLLSLLELQPTCDKGHSGCIATEQEPQQSSLSHPHYSPPDPDEALSRSPGDGDMECQKEQSLEREQASTGQQSSSESPESAQERFNGAAFCTRALPANISPPSSDMTGQEFQVSWRPTCEGQKPQRTGHVQLLSNQLLRNSDPVLPTTSPASHDEPSNGHTAESMGDRISESNDIIQQSFQADDDTTMETHPPSRCIDQLPASRSRSVSRAPDLDHQLHLTQQGPTHGNQNAHGRLDGHETSGLSDGEAAANANLESRDISIIRRSQQFSNMSESNIEPMDVFNSLKYPNLLSTQAILDHPFPYVFNPLDFPSLIADMQAPPFSYVFNPLDYPSLIADMQAPQDPNIFNTLDYPNLISYTQHPQDRPVPNVFNLSDHPSMPPDARSYTVRAEAECVGS</sequence>
<feature type="region of interest" description="Disordered" evidence="1">
    <location>
        <begin position="415"/>
        <end position="477"/>
    </location>
</feature>
<dbReference type="Proteomes" id="UP001149079">
    <property type="component" value="Unassembled WGS sequence"/>
</dbReference>
<protein>
    <submittedName>
        <fullName evidence="2">Uncharacterized protein</fullName>
    </submittedName>
</protein>
<organism evidence="2 3">
    <name type="scientific">Penicillium bovifimosum</name>
    <dbReference type="NCBI Taxonomy" id="126998"/>
    <lineage>
        <taxon>Eukaryota</taxon>
        <taxon>Fungi</taxon>
        <taxon>Dikarya</taxon>
        <taxon>Ascomycota</taxon>
        <taxon>Pezizomycotina</taxon>
        <taxon>Eurotiomycetes</taxon>
        <taxon>Eurotiomycetidae</taxon>
        <taxon>Eurotiales</taxon>
        <taxon>Aspergillaceae</taxon>
        <taxon>Penicillium</taxon>
    </lineage>
</organism>
<dbReference type="RefSeq" id="XP_056517330.1">
    <property type="nucleotide sequence ID" value="XM_056670957.1"/>
</dbReference>
<feature type="region of interest" description="Disordered" evidence="1">
    <location>
        <begin position="371"/>
        <end position="397"/>
    </location>
</feature>
<name>A0A9W9GID4_9EURO</name>
<feature type="region of interest" description="Disordered" evidence="1">
    <location>
        <begin position="255"/>
        <end position="315"/>
    </location>
</feature>
<dbReference type="GeneID" id="81410128"/>
<evidence type="ECO:0000313" key="2">
    <source>
        <dbReference type="EMBL" id="KAJ5120826.1"/>
    </source>
</evidence>